<comment type="subcellular location">
    <subcellularLocation>
        <location evidence="1 10">Cell outer membrane</location>
        <topology evidence="1 10">Multi-pass membrane protein</topology>
    </subcellularLocation>
</comment>
<reference evidence="14 15" key="1">
    <citation type="submission" date="2024-02" db="EMBL/GenBank/DDBJ databases">
        <title>Haloferula sargassicola NBRC 104335.</title>
        <authorList>
            <person name="Ichikawa N."/>
            <person name="Katano-Makiyama Y."/>
            <person name="Hidaka K."/>
        </authorList>
    </citation>
    <scope>NUCLEOTIDE SEQUENCE [LARGE SCALE GENOMIC DNA]</scope>
    <source>
        <strain evidence="14 15">NBRC 104335</strain>
    </source>
</reference>
<keyword evidence="4 10" id="KW-1134">Transmembrane beta strand</keyword>
<sequence>MNASTHPFSVGAGFAGRLHCRRWLVALAGLTACLTTLHAQDAEVSEGVEEELDALVITASADASAAGLAEAYAGGQVARGGRVGILGALDYMETPFVSTNYTEELIANQQAQSVGDVLLNDPAVRVARGFGNFQQTYLVRGLPVYSDDMTYNGLYGLLPRQYLAAELVERVEVFRGANAFLNGAAPGGSSLGGTVNVLPKRAGNDPLYELTTGIQSGGQLYGAVDLAQRFHDDQLGVRLNGLLRDGDTAVDGESVGLGLIALGLDWRGDRFRLSADLGYQNLERDATQPSITFAPGVPILPAPDASRSIAQPWTFSNESDFFGVLRGEYDLNDCWTLWAAVGGREGDEDNSFANPTVTAANGTTSAYRFDNVREDSIVTGEIGLRGDVHTGPIRHRPSFSATAYELESKNAYAFSNFAGFANNLYFPTPVAPPAPTAFVGGNLGSPLMTERTRTSSFAAADMISMFDDRLVVIGGLRYQNLEVHSFDYNTGALTSGYTASEWTPVGGILYQITPQFATYVNYIEGLTKGDIAPATSGGVPIVNAGQALDPYVTEQIEAGVKFDFDCFGGSLGVFQSEKPIAGVNPAGVFEEIRDQRYRGLELTLFGEPTEGVRLLGGVSLLDTEKFGTDQIGSPTFQGNLSGEWDLPFLPGVTLDGRIIHTSSQYADAANTQKVPSWTRLDLGARYTTELDSGQVLTFRARVENVTDNDYWASAGGFPGAGYLTVGAPRTLMFSATCQF</sequence>
<evidence type="ECO:0000313" key="15">
    <source>
        <dbReference type="Proteomes" id="UP001476282"/>
    </source>
</evidence>
<evidence type="ECO:0000256" key="5">
    <source>
        <dbReference type="ARBA" id="ARBA00022692"/>
    </source>
</evidence>
<evidence type="ECO:0000256" key="7">
    <source>
        <dbReference type="ARBA" id="ARBA00023136"/>
    </source>
</evidence>
<evidence type="ECO:0000256" key="10">
    <source>
        <dbReference type="PROSITE-ProRule" id="PRU01360"/>
    </source>
</evidence>
<proteinExistence type="inferred from homology"/>
<keyword evidence="9 10" id="KW-0998">Cell outer membrane</keyword>
<evidence type="ECO:0000256" key="1">
    <source>
        <dbReference type="ARBA" id="ARBA00004571"/>
    </source>
</evidence>
<dbReference type="InterPro" id="IPR037066">
    <property type="entry name" value="Plug_dom_sf"/>
</dbReference>
<evidence type="ECO:0000256" key="4">
    <source>
        <dbReference type="ARBA" id="ARBA00022452"/>
    </source>
</evidence>
<feature type="domain" description="TonB-dependent receptor-like beta-barrel" evidence="12">
    <location>
        <begin position="266"/>
        <end position="705"/>
    </location>
</feature>
<dbReference type="InterPro" id="IPR036942">
    <property type="entry name" value="Beta-barrel_TonB_sf"/>
</dbReference>
<dbReference type="InterPro" id="IPR010105">
    <property type="entry name" value="TonB_sidphr_rcpt"/>
</dbReference>
<dbReference type="SUPFAM" id="SSF56935">
    <property type="entry name" value="Porins"/>
    <property type="match status" value="1"/>
</dbReference>
<evidence type="ECO:0000259" key="12">
    <source>
        <dbReference type="Pfam" id="PF00593"/>
    </source>
</evidence>
<evidence type="ECO:0000256" key="2">
    <source>
        <dbReference type="ARBA" id="ARBA00009810"/>
    </source>
</evidence>
<accession>A0ABP9UHJ1</accession>
<dbReference type="PANTHER" id="PTHR32552">
    <property type="entry name" value="FERRICHROME IRON RECEPTOR-RELATED"/>
    <property type="match status" value="1"/>
</dbReference>
<keyword evidence="5 10" id="KW-0812">Transmembrane</keyword>
<evidence type="ECO:0000256" key="6">
    <source>
        <dbReference type="ARBA" id="ARBA00023077"/>
    </source>
</evidence>
<evidence type="ECO:0000256" key="3">
    <source>
        <dbReference type="ARBA" id="ARBA00022448"/>
    </source>
</evidence>
<name>A0ABP9UHJ1_9BACT</name>
<evidence type="ECO:0000256" key="8">
    <source>
        <dbReference type="ARBA" id="ARBA00023170"/>
    </source>
</evidence>
<dbReference type="Gene3D" id="2.40.170.20">
    <property type="entry name" value="TonB-dependent receptor, beta-barrel domain"/>
    <property type="match status" value="1"/>
</dbReference>
<evidence type="ECO:0000256" key="11">
    <source>
        <dbReference type="RuleBase" id="RU003357"/>
    </source>
</evidence>
<feature type="domain" description="TonB-dependent receptor plug" evidence="13">
    <location>
        <begin position="92"/>
        <end position="188"/>
    </location>
</feature>
<keyword evidence="3 10" id="KW-0813">Transport</keyword>
<dbReference type="InterPro" id="IPR012910">
    <property type="entry name" value="Plug_dom"/>
</dbReference>
<comment type="similarity">
    <text evidence="2 10 11">Belongs to the TonB-dependent receptor family.</text>
</comment>
<dbReference type="Proteomes" id="UP001476282">
    <property type="component" value="Unassembled WGS sequence"/>
</dbReference>
<evidence type="ECO:0000259" key="13">
    <source>
        <dbReference type="Pfam" id="PF07715"/>
    </source>
</evidence>
<keyword evidence="7 10" id="KW-0472">Membrane</keyword>
<dbReference type="RefSeq" id="WP_353565293.1">
    <property type="nucleotide sequence ID" value="NZ_BAABRI010000002.1"/>
</dbReference>
<keyword evidence="8 14" id="KW-0675">Receptor</keyword>
<dbReference type="PROSITE" id="PS52016">
    <property type="entry name" value="TONB_DEPENDENT_REC_3"/>
    <property type="match status" value="1"/>
</dbReference>
<comment type="caution">
    <text evidence="14">The sequence shown here is derived from an EMBL/GenBank/DDBJ whole genome shotgun (WGS) entry which is preliminary data.</text>
</comment>
<dbReference type="PANTHER" id="PTHR32552:SF82">
    <property type="entry name" value="FCUA PROTEIN"/>
    <property type="match status" value="1"/>
</dbReference>
<dbReference type="Gene3D" id="2.170.130.10">
    <property type="entry name" value="TonB-dependent receptor, plug domain"/>
    <property type="match status" value="1"/>
</dbReference>
<gene>
    <name evidence="14" type="primary">fcuA</name>
    <name evidence="14" type="ORF">Hsar01_00343</name>
</gene>
<dbReference type="Pfam" id="PF00593">
    <property type="entry name" value="TonB_dep_Rec_b-barrel"/>
    <property type="match status" value="1"/>
</dbReference>
<protein>
    <submittedName>
        <fullName evidence="14">Ferrichrome receptor FcuA</fullName>
    </submittedName>
</protein>
<dbReference type="InterPro" id="IPR039426">
    <property type="entry name" value="TonB-dep_rcpt-like"/>
</dbReference>
<keyword evidence="6 11" id="KW-0798">TonB box</keyword>
<dbReference type="NCBIfam" id="TIGR01783">
    <property type="entry name" value="TonB-siderophor"/>
    <property type="match status" value="1"/>
</dbReference>
<organism evidence="14 15">
    <name type="scientific">Haloferula sargassicola</name>
    <dbReference type="NCBI Taxonomy" id="490096"/>
    <lineage>
        <taxon>Bacteria</taxon>
        <taxon>Pseudomonadati</taxon>
        <taxon>Verrucomicrobiota</taxon>
        <taxon>Verrucomicrobiia</taxon>
        <taxon>Verrucomicrobiales</taxon>
        <taxon>Verrucomicrobiaceae</taxon>
        <taxon>Haloferula</taxon>
    </lineage>
</organism>
<dbReference type="CDD" id="cd01347">
    <property type="entry name" value="ligand_gated_channel"/>
    <property type="match status" value="1"/>
</dbReference>
<dbReference type="InterPro" id="IPR000531">
    <property type="entry name" value="Beta-barrel_TonB"/>
</dbReference>
<dbReference type="Pfam" id="PF07715">
    <property type="entry name" value="Plug"/>
    <property type="match status" value="1"/>
</dbReference>
<evidence type="ECO:0000256" key="9">
    <source>
        <dbReference type="ARBA" id="ARBA00023237"/>
    </source>
</evidence>
<keyword evidence="15" id="KW-1185">Reference proteome</keyword>
<dbReference type="EMBL" id="BAABRI010000002">
    <property type="protein sequence ID" value="GAA5481136.1"/>
    <property type="molecule type" value="Genomic_DNA"/>
</dbReference>
<evidence type="ECO:0000313" key="14">
    <source>
        <dbReference type="EMBL" id="GAA5481136.1"/>
    </source>
</evidence>